<protein>
    <submittedName>
        <fullName evidence="9">Chromatin modification-related MEAF6</fullName>
    </submittedName>
</protein>
<dbReference type="GO" id="GO:0006325">
    <property type="term" value="P:chromatin organization"/>
    <property type="evidence" value="ECO:0007669"/>
    <property type="project" value="UniProtKB-KW"/>
</dbReference>
<keyword evidence="4" id="KW-0805">Transcription regulation</keyword>
<organism evidence="9 10">
    <name type="scientific">Chlorella sorokiniana</name>
    <name type="common">Freshwater green alga</name>
    <dbReference type="NCBI Taxonomy" id="3076"/>
    <lineage>
        <taxon>Eukaryota</taxon>
        <taxon>Viridiplantae</taxon>
        <taxon>Chlorophyta</taxon>
        <taxon>core chlorophytes</taxon>
        <taxon>Trebouxiophyceae</taxon>
        <taxon>Chlorellales</taxon>
        <taxon>Chlorellaceae</taxon>
        <taxon>Chlorella clade</taxon>
        <taxon>Chlorella</taxon>
    </lineage>
</organism>
<keyword evidence="5" id="KW-0175">Coiled coil</keyword>
<evidence type="ECO:0000256" key="4">
    <source>
        <dbReference type="ARBA" id="ARBA00023015"/>
    </source>
</evidence>
<dbReference type="Pfam" id="PF09340">
    <property type="entry name" value="NuA4"/>
    <property type="match status" value="1"/>
</dbReference>
<evidence type="ECO:0000256" key="2">
    <source>
        <dbReference type="ARBA" id="ARBA00010916"/>
    </source>
</evidence>
<evidence type="ECO:0000256" key="1">
    <source>
        <dbReference type="ARBA" id="ARBA00004123"/>
    </source>
</evidence>
<reference evidence="9 10" key="1">
    <citation type="journal article" date="2018" name="Plant J.">
        <title>Genome sequences of Chlorella sorokiniana UTEX 1602 and Micractinium conductrix SAG 241.80: implications to maltose excretion by a green alga.</title>
        <authorList>
            <person name="Arriola M.B."/>
            <person name="Velmurugan N."/>
            <person name="Zhang Y."/>
            <person name="Plunkett M.H."/>
            <person name="Hondzo H."/>
            <person name="Barney B.M."/>
        </authorList>
    </citation>
    <scope>NUCLEOTIDE SEQUENCE [LARGE SCALE GENOMIC DNA]</scope>
    <source>
        <strain evidence="10">UTEX 1602</strain>
    </source>
</reference>
<dbReference type="STRING" id="3076.A0A2P6TNI8"/>
<keyword evidence="6" id="KW-0804">Transcription</keyword>
<dbReference type="InterPro" id="IPR015418">
    <property type="entry name" value="Eaf6"/>
</dbReference>
<dbReference type="OrthoDB" id="440324at2759"/>
<keyword evidence="3" id="KW-0156">Chromatin regulator</keyword>
<evidence type="ECO:0000256" key="3">
    <source>
        <dbReference type="ARBA" id="ARBA00022853"/>
    </source>
</evidence>
<comment type="similarity">
    <text evidence="2">Belongs to the EAF6 family.</text>
</comment>
<gene>
    <name evidence="9" type="ORF">C2E21_5338</name>
</gene>
<evidence type="ECO:0000256" key="8">
    <source>
        <dbReference type="SAM" id="MobiDB-lite"/>
    </source>
</evidence>
<keyword evidence="7" id="KW-0539">Nucleus</keyword>
<feature type="compositionally biased region" description="Low complexity" evidence="8">
    <location>
        <begin position="9"/>
        <end position="38"/>
    </location>
</feature>
<dbReference type="EMBL" id="LHPG02000010">
    <property type="protein sequence ID" value="PRW50892.1"/>
    <property type="molecule type" value="Genomic_DNA"/>
</dbReference>
<proteinExistence type="inferred from homology"/>
<evidence type="ECO:0000256" key="6">
    <source>
        <dbReference type="ARBA" id="ARBA00023163"/>
    </source>
</evidence>
<sequence>MTRPKAPKARQQGAAAGAQPAGEEAELQQQQQQQQQAAAKKRPEAAGGAAAAAAAAAGGGGGGSSEQVEVHQLERKRMQVADELRQVERQIYDLETNYFQVSSAMGNAIRGYEGFLGGSKTRAPPPVQPEERLFSWSSMTGQLGVGGGAAGVEG</sequence>
<name>A0A2P6TNI8_CHLSO</name>
<evidence type="ECO:0000256" key="7">
    <source>
        <dbReference type="ARBA" id="ARBA00023242"/>
    </source>
</evidence>
<keyword evidence="10" id="KW-1185">Reference proteome</keyword>
<evidence type="ECO:0000313" key="9">
    <source>
        <dbReference type="EMBL" id="PRW50892.1"/>
    </source>
</evidence>
<dbReference type="GO" id="GO:0005634">
    <property type="term" value="C:nucleus"/>
    <property type="evidence" value="ECO:0007669"/>
    <property type="project" value="UniProtKB-SubCell"/>
</dbReference>
<accession>A0A2P6TNI8</accession>
<feature type="region of interest" description="Disordered" evidence="8">
    <location>
        <begin position="1"/>
        <end position="73"/>
    </location>
</feature>
<evidence type="ECO:0000256" key="5">
    <source>
        <dbReference type="ARBA" id="ARBA00023054"/>
    </source>
</evidence>
<dbReference type="PANTHER" id="PTHR13476">
    <property type="entry name" value="CHROMATIN MODIFICATION-RELATED PROTEIN MEAF6"/>
    <property type="match status" value="1"/>
</dbReference>
<feature type="compositionally biased region" description="Low complexity" evidence="8">
    <location>
        <begin position="45"/>
        <end position="56"/>
    </location>
</feature>
<comment type="caution">
    <text evidence="9">The sequence shown here is derived from an EMBL/GenBank/DDBJ whole genome shotgun (WGS) entry which is preliminary data.</text>
</comment>
<dbReference type="AlphaFoldDB" id="A0A2P6TNI8"/>
<comment type="subcellular location">
    <subcellularLocation>
        <location evidence="1">Nucleus</location>
    </subcellularLocation>
</comment>
<dbReference type="GO" id="GO:0000123">
    <property type="term" value="C:histone acetyltransferase complex"/>
    <property type="evidence" value="ECO:0007669"/>
    <property type="project" value="InterPro"/>
</dbReference>
<dbReference type="Proteomes" id="UP000239899">
    <property type="component" value="Unassembled WGS sequence"/>
</dbReference>
<evidence type="ECO:0000313" key="10">
    <source>
        <dbReference type="Proteomes" id="UP000239899"/>
    </source>
</evidence>